<dbReference type="EMBL" id="JWIN03000025">
    <property type="protein sequence ID" value="KAB1258140.1"/>
    <property type="molecule type" value="Genomic_DNA"/>
</dbReference>
<sequence length="227" mass="26001">MPFIQQLNYSVATYCCCSKSEGYRINPKRNTPRYKRTVKMKKIIKMCSSNSRQPVKQPLNREMLMKDVGSEEQGDKDEAPFQESSGSVEDFPMEDDDDSDCGSSKKKNKKMVKKSKPKRKEKKMPKPRRKATVMPSPVKGKGKVGHPTAPKASKEKTPPKEEDEEPESAPEERTRARRLGTKGLKMDPSLGRTRSDNGLGRDFIFKKEGKKRRRKEKRGKKKKTYLS</sequence>
<evidence type="ECO:0000313" key="3">
    <source>
        <dbReference type="Proteomes" id="UP000299084"/>
    </source>
</evidence>
<reference evidence="2 3" key="1">
    <citation type="journal article" date="2019" name="Mol. Ecol. Resour.">
        <title>Improving Illumina assemblies with Hi-C and long reads: an example with the North African dromedary.</title>
        <authorList>
            <person name="Elbers J.P."/>
            <person name="Rogers M.F."/>
            <person name="Perelman P.L."/>
            <person name="Proskuryakova A.A."/>
            <person name="Serdyukova N.A."/>
            <person name="Johnson W.E."/>
            <person name="Horin P."/>
            <person name="Corander J."/>
            <person name="Murphy D."/>
            <person name="Burger P.A."/>
        </authorList>
    </citation>
    <scope>NUCLEOTIDE SEQUENCE [LARGE SCALE GENOMIC DNA]</scope>
    <source>
        <strain evidence="2">Drom800</strain>
        <tissue evidence="2">Blood</tissue>
    </source>
</reference>
<organism evidence="2 3">
    <name type="scientific">Camelus dromedarius</name>
    <name type="common">Dromedary</name>
    <name type="synonym">Arabian camel</name>
    <dbReference type="NCBI Taxonomy" id="9838"/>
    <lineage>
        <taxon>Eukaryota</taxon>
        <taxon>Metazoa</taxon>
        <taxon>Chordata</taxon>
        <taxon>Craniata</taxon>
        <taxon>Vertebrata</taxon>
        <taxon>Euteleostomi</taxon>
        <taxon>Mammalia</taxon>
        <taxon>Eutheria</taxon>
        <taxon>Laurasiatheria</taxon>
        <taxon>Artiodactyla</taxon>
        <taxon>Tylopoda</taxon>
        <taxon>Camelidae</taxon>
        <taxon>Camelus</taxon>
    </lineage>
</organism>
<name>A0A5N4CH85_CAMDR</name>
<keyword evidence="2" id="KW-0808">Transferase</keyword>
<dbReference type="AlphaFoldDB" id="A0A5N4CH85"/>
<feature type="compositionally biased region" description="Basic residues" evidence="1">
    <location>
        <begin position="208"/>
        <end position="227"/>
    </location>
</feature>
<evidence type="ECO:0000256" key="1">
    <source>
        <dbReference type="SAM" id="MobiDB-lite"/>
    </source>
</evidence>
<dbReference type="STRING" id="9838.ENSCDRP00005030961"/>
<dbReference type="GO" id="GO:0016301">
    <property type="term" value="F:kinase activity"/>
    <property type="evidence" value="ECO:0007669"/>
    <property type="project" value="UniProtKB-KW"/>
</dbReference>
<feature type="compositionally biased region" description="Acidic residues" evidence="1">
    <location>
        <begin position="91"/>
        <end position="100"/>
    </location>
</feature>
<dbReference type="GO" id="GO:0003697">
    <property type="term" value="F:single-stranded DNA binding"/>
    <property type="evidence" value="ECO:0007669"/>
    <property type="project" value="TreeGrafter"/>
</dbReference>
<dbReference type="GO" id="GO:0003690">
    <property type="term" value="F:double-stranded DNA binding"/>
    <property type="evidence" value="ECO:0007669"/>
    <property type="project" value="TreeGrafter"/>
</dbReference>
<dbReference type="Proteomes" id="UP000299084">
    <property type="component" value="Unassembled WGS sequence"/>
</dbReference>
<accession>A0A5N4CH85</accession>
<dbReference type="PANTHER" id="PTHR15361">
    <property type="entry name" value="RAD51/NUKS-INTERACTING PROTEIN"/>
    <property type="match status" value="1"/>
</dbReference>
<keyword evidence="2" id="KW-0418">Kinase</keyword>
<dbReference type="GO" id="GO:0000724">
    <property type="term" value="P:double-strand break repair via homologous recombination"/>
    <property type="evidence" value="ECO:0007669"/>
    <property type="project" value="TreeGrafter"/>
</dbReference>
<feature type="region of interest" description="Disordered" evidence="1">
    <location>
        <begin position="48"/>
        <end position="227"/>
    </location>
</feature>
<evidence type="ECO:0000313" key="2">
    <source>
        <dbReference type="EMBL" id="KAB1258140.1"/>
    </source>
</evidence>
<dbReference type="GO" id="GO:0005737">
    <property type="term" value="C:cytoplasm"/>
    <property type="evidence" value="ECO:0007669"/>
    <property type="project" value="TreeGrafter"/>
</dbReference>
<feature type="compositionally biased region" description="Basic residues" evidence="1">
    <location>
        <begin position="104"/>
        <end position="131"/>
    </location>
</feature>
<dbReference type="GO" id="GO:0036297">
    <property type="term" value="P:interstrand cross-link repair"/>
    <property type="evidence" value="ECO:0007669"/>
    <property type="project" value="TreeGrafter"/>
</dbReference>
<keyword evidence="3" id="KW-1185">Reference proteome</keyword>
<protein>
    <submittedName>
        <fullName evidence="2">Nuclear ubiquitous casein and cyclin-dependent kinase substrate 1</fullName>
    </submittedName>
</protein>
<dbReference type="InterPro" id="IPR052003">
    <property type="entry name" value="HR_DNA-Binding_Protein"/>
</dbReference>
<proteinExistence type="predicted"/>
<dbReference type="PANTHER" id="PTHR15361:SF1">
    <property type="entry name" value="NUCLEAR UBIQUITOUS CASEIN AND CYCLIN-DEPENDENT KINASE SUBSTRATE 1"/>
    <property type="match status" value="1"/>
</dbReference>
<gene>
    <name evidence="2" type="ORF">Cadr_000022576</name>
</gene>
<comment type="caution">
    <text evidence="2">The sequence shown here is derived from an EMBL/GenBank/DDBJ whole genome shotgun (WGS) entry which is preliminary data.</text>
</comment>